<dbReference type="EMBL" id="MF042360">
    <property type="protein sequence ID" value="ARV76717.1"/>
    <property type="molecule type" value="Genomic_DNA"/>
</dbReference>
<protein>
    <submittedName>
        <fullName evidence="1">Uncharacterized protein</fullName>
    </submittedName>
</protein>
<dbReference type="Proteomes" id="UP000225448">
    <property type="component" value="Segment"/>
</dbReference>
<keyword evidence="2" id="KW-1185">Reference proteome</keyword>
<evidence type="ECO:0000313" key="1">
    <source>
        <dbReference type="EMBL" id="ARV76717.1"/>
    </source>
</evidence>
<evidence type="ECO:0000313" key="2">
    <source>
        <dbReference type="Proteomes" id="UP000225448"/>
    </source>
</evidence>
<reference evidence="1 2" key="1">
    <citation type="submission" date="2017-05" db="EMBL/GenBank/DDBJ databases">
        <authorList>
            <person name="Song R."/>
            <person name="Chenine A.L."/>
            <person name="Ruprecht R.M."/>
        </authorList>
    </citation>
    <scope>NUCLEOTIDE SEQUENCE [LARGE SCALE GENOMIC DNA]</scope>
</reference>
<sequence length="244" mass="28402">MNWTFNPLGFFSKQAKSVPTTTFIEDEPEMIEEEHSPDDCVEIPLNHAQLFFDKVFGTASDDAKITLEKWFEHLKKENNLTTQEEVVEYIWEGVGKPDMGEQSDKNFFDSSWQVVHYAVMAVWNWYGEWREEVAKYVVFENIDGSWFVTADHRQFPVQFGDQPKNHDIIPIPFYNFKNGKAIMHMRTNDGVVSMIIGTDYRIKTALDEQGKHIDKFTVKRSGNVCDLLVITTTLTDFLRENKNV</sequence>
<name>A0A1Y0T1K4_9CAUD</name>
<accession>A0A1Y0T1K4</accession>
<organism evidence="1 2">
    <name type="scientific">Pseudomonas phage Phabio</name>
    <dbReference type="NCBI Taxonomy" id="2006668"/>
    <lineage>
        <taxon>Viruses</taxon>
        <taxon>Duplodnaviria</taxon>
        <taxon>Heunggongvirae</taxon>
        <taxon>Uroviricota</taxon>
        <taxon>Caudoviricetes</taxon>
        <taxon>Chimalliviridae</taxon>
        <taxon>Phabiovirus</taxon>
        <taxon>Phabiovirus phabio</taxon>
    </lineage>
</organism>
<proteinExistence type="predicted"/>
<gene>
    <name evidence="1" type="ORF">PHABIO_86</name>
</gene>